<dbReference type="PROSITE" id="PS50088">
    <property type="entry name" value="ANK_REPEAT"/>
    <property type="match status" value="1"/>
</dbReference>
<dbReference type="EMBL" id="VFLP01000011">
    <property type="protein sequence ID" value="TRX96514.1"/>
    <property type="molecule type" value="Genomic_DNA"/>
</dbReference>
<keyword evidence="1" id="KW-0040">ANK repeat</keyword>
<proteinExistence type="predicted"/>
<accession>A0A553I8K2</accession>
<protein>
    <submittedName>
        <fullName evidence="2">Uncharacterized protein</fullName>
    </submittedName>
</protein>
<dbReference type="SMART" id="SM00248">
    <property type="entry name" value="ANK"/>
    <property type="match status" value="4"/>
</dbReference>
<sequence>MHEVLRAQPTATSRLGRIRLAAQALNGSDGDLECLSSLLCLAIRVDLSNLLCTWNENSESPHSRDDGPEADVFVAAAYLGRKDYVARIIAKSKQSCNDLYFDSFYSKVFGCAFDAATIQGNIEIIKLLLSRLPIYRNADTLPDSVLNVMIDDNHISHQTKTSHHEAVFDFVLDTIQIAQSKSDHQTLHASALGGALRYASSPNGFERAVALVPPYFSSGCFPSLNQLLMRNIEMGKVEMVRYLLSKAVSPNLEFEGFTPIMQAIKAGNDTIVRMLLDYDADPTYQTRDRNNALMTAAWHGRVTMANILLDHGVNPNDGFPPPVALAVYRENTNMFQLLRDYGARLDTSETGGLAMKLAYSQRLSSMQDILAHEGVSRDIILHRVLTYSTISRKYYSLLCY</sequence>
<keyword evidence="3" id="KW-1185">Reference proteome</keyword>
<organism evidence="2 3">
    <name type="scientific">Xylaria flabelliformis</name>
    <dbReference type="NCBI Taxonomy" id="2512241"/>
    <lineage>
        <taxon>Eukaryota</taxon>
        <taxon>Fungi</taxon>
        <taxon>Dikarya</taxon>
        <taxon>Ascomycota</taxon>
        <taxon>Pezizomycotina</taxon>
        <taxon>Sordariomycetes</taxon>
        <taxon>Xylariomycetidae</taxon>
        <taxon>Xylariales</taxon>
        <taxon>Xylariaceae</taxon>
        <taxon>Xylaria</taxon>
    </lineage>
</organism>
<evidence type="ECO:0000313" key="2">
    <source>
        <dbReference type="EMBL" id="TRX96514.1"/>
    </source>
</evidence>
<dbReference type="PANTHER" id="PTHR46224">
    <property type="entry name" value="ANKYRIN REPEAT FAMILY PROTEIN"/>
    <property type="match status" value="1"/>
</dbReference>
<dbReference type="PROSITE" id="PS50297">
    <property type="entry name" value="ANK_REP_REGION"/>
    <property type="match status" value="1"/>
</dbReference>
<evidence type="ECO:0000313" key="3">
    <source>
        <dbReference type="Proteomes" id="UP000319160"/>
    </source>
</evidence>
<dbReference type="PANTHER" id="PTHR46224:SF64">
    <property type="entry name" value="IQ MOTIF AND ANKYRIN REPEAT DOMAIN-CONTAINING PROTEIN 1"/>
    <property type="match status" value="1"/>
</dbReference>
<gene>
    <name evidence="2" type="ORF">FHL15_002786</name>
</gene>
<dbReference type="Proteomes" id="UP000319160">
    <property type="component" value="Unassembled WGS sequence"/>
</dbReference>
<dbReference type="Gene3D" id="1.25.40.20">
    <property type="entry name" value="Ankyrin repeat-containing domain"/>
    <property type="match status" value="1"/>
</dbReference>
<dbReference type="Pfam" id="PF12796">
    <property type="entry name" value="Ank_2"/>
    <property type="match status" value="1"/>
</dbReference>
<dbReference type="STRING" id="2512241.A0A553I8K2"/>
<reference evidence="3" key="1">
    <citation type="submission" date="2019-06" db="EMBL/GenBank/DDBJ databases">
        <title>Draft genome sequence of the griseofulvin-producing fungus Xylaria cubensis strain G536.</title>
        <authorList>
            <person name="Mead M.E."/>
            <person name="Raja H.A."/>
            <person name="Steenwyk J.L."/>
            <person name="Knowles S.L."/>
            <person name="Oberlies N.H."/>
            <person name="Rokas A."/>
        </authorList>
    </citation>
    <scope>NUCLEOTIDE SEQUENCE [LARGE SCALE GENOMIC DNA]</scope>
    <source>
        <strain evidence="3">G536</strain>
    </source>
</reference>
<feature type="repeat" description="ANK" evidence="1">
    <location>
        <begin position="255"/>
        <end position="287"/>
    </location>
</feature>
<dbReference type="InterPro" id="IPR051616">
    <property type="entry name" value="Cul2-RING_E3_ligase_SR"/>
</dbReference>
<dbReference type="OrthoDB" id="366390at2759"/>
<comment type="caution">
    <text evidence="2">The sequence shown here is derived from an EMBL/GenBank/DDBJ whole genome shotgun (WGS) entry which is preliminary data.</text>
</comment>
<dbReference type="InterPro" id="IPR036770">
    <property type="entry name" value="Ankyrin_rpt-contain_sf"/>
</dbReference>
<name>A0A553I8K2_9PEZI</name>
<dbReference type="AlphaFoldDB" id="A0A553I8K2"/>
<dbReference type="InterPro" id="IPR002110">
    <property type="entry name" value="Ankyrin_rpt"/>
</dbReference>
<dbReference type="SUPFAM" id="SSF48403">
    <property type="entry name" value="Ankyrin repeat"/>
    <property type="match status" value="1"/>
</dbReference>
<evidence type="ECO:0000256" key="1">
    <source>
        <dbReference type="PROSITE-ProRule" id="PRU00023"/>
    </source>
</evidence>